<evidence type="ECO:0000259" key="10">
    <source>
        <dbReference type="Pfam" id="PF00742"/>
    </source>
</evidence>
<dbReference type="InterPro" id="IPR036291">
    <property type="entry name" value="NAD(P)-bd_dom_sf"/>
</dbReference>
<evidence type="ECO:0000256" key="5">
    <source>
        <dbReference type="ARBA" id="ARBA00013376"/>
    </source>
</evidence>
<dbReference type="PIRSF" id="PIRSF036497">
    <property type="entry name" value="HDH_short"/>
    <property type="match status" value="1"/>
</dbReference>
<dbReference type="PROSITE" id="PS01042">
    <property type="entry name" value="HOMOSER_DHGENASE"/>
    <property type="match status" value="1"/>
</dbReference>
<evidence type="ECO:0000313" key="12">
    <source>
        <dbReference type="EMBL" id="KUG15214.1"/>
    </source>
</evidence>
<dbReference type="GO" id="GO:0004412">
    <property type="term" value="F:homoserine dehydrogenase activity"/>
    <property type="evidence" value="ECO:0007669"/>
    <property type="project" value="UniProtKB-EC"/>
</dbReference>
<keyword evidence="8 12" id="KW-0560">Oxidoreductase</keyword>
<dbReference type="NCBIfam" id="NF004912">
    <property type="entry name" value="PRK06270.1"/>
    <property type="match status" value="1"/>
</dbReference>
<keyword evidence="9" id="KW-0486">Methionine biosynthesis</keyword>
<evidence type="ECO:0000259" key="11">
    <source>
        <dbReference type="Pfam" id="PF03447"/>
    </source>
</evidence>
<dbReference type="GO" id="GO:0009088">
    <property type="term" value="P:threonine biosynthetic process"/>
    <property type="evidence" value="ECO:0007669"/>
    <property type="project" value="UniProtKB-UniPathway"/>
</dbReference>
<evidence type="ECO:0000256" key="9">
    <source>
        <dbReference type="ARBA" id="ARBA00023167"/>
    </source>
</evidence>
<gene>
    <name evidence="12" type="ORF">ASZ90_015133</name>
</gene>
<dbReference type="PANTHER" id="PTHR43331:SF1">
    <property type="entry name" value="HOMOSERINE DEHYDROGENASE"/>
    <property type="match status" value="1"/>
</dbReference>
<dbReference type="NCBIfam" id="NF004976">
    <property type="entry name" value="PRK06349.1"/>
    <property type="match status" value="1"/>
</dbReference>
<reference evidence="12" key="1">
    <citation type="journal article" date="2015" name="Proc. Natl. Acad. Sci. U.S.A.">
        <title>Networks of energetic and metabolic interactions define dynamics in microbial communities.</title>
        <authorList>
            <person name="Embree M."/>
            <person name="Liu J.K."/>
            <person name="Al-Bassam M.M."/>
            <person name="Zengler K."/>
        </authorList>
    </citation>
    <scope>NUCLEOTIDE SEQUENCE</scope>
</reference>
<sequence length="328" mass="34838">MKIAIIGMGAVGRGLLEAIDGKDLGLTVTGIADSRSALLDRDGIHIEEVLAAKQARGFCGDKGLSATDVIEKGDYEALVEVTPTDARSGEPATGFIRAAISRGKHVVTSNKGPIALHYASLQALARKQGVLIRYEATVGGAIPVLHTLEQGIAGNRVLAVNGILNGTSNFILTRMADEGLTYQQALLEAREMGYAEADPTYDVKGIDAAIKLVILANTIWKRNLTLADVEITGIDLLTTDALRLAEDQHCTIRLIAQAVPDKGIFRVTPRILPRTHPLVVENTLNAITIDTDMAGEITLIGKGAGSRETASAVIGDLLFIRDAHAWGH</sequence>
<dbReference type="SUPFAM" id="SSF51735">
    <property type="entry name" value="NAD(P)-binding Rossmann-fold domains"/>
    <property type="match status" value="1"/>
</dbReference>
<dbReference type="Pfam" id="PF03447">
    <property type="entry name" value="NAD_binding_3"/>
    <property type="match status" value="1"/>
</dbReference>
<dbReference type="GO" id="GO:0009086">
    <property type="term" value="P:methionine biosynthetic process"/>
    <property type="evidence" value="ECO:0007669"/>
    <property type="project" value="UniProtKB-KW"/>
</dbReference>
<comment type="similarity">
    <text evidence="3">Belongs to the homoserine dehydrogenase family.</text>
</comment>
<dbReference type="InterPro" id="IPR022697">
    <property type="entry name" value="HDH_short"/>
</dbReference>
<comment type="pathway">
    <text evidence="1">Amino-acid biosynthesis; L-threonine biosynthesis; L-threonine from L-aspartate: step 3/5.</text>
</comment>
<organism evidence="12">
    <name type="scientific">hydrocarbon metagenome</name>
    <dbReference type="NCBI Taxonomy" id="938273"/>
    <lineage>
        <taxon>unclassified sequences</taxon>
        <taxon>metagenomes</taxon>
        <taxon>ecological metagenomes</taxon>
    </lineage>
</organism>
<dbReference type="Gene3D" id="3.30.360.10">
    <property type="entry name" value="Dihydrodipicolinate Reductase, domain 2"/>
    <property type="match status" value="1"/>
</dbReference>
<dbReference type="EC" id="1.1.1.3" evidence="4"/>
<dbReference type="Pfam" id="PF00742">
    <property type="entry name" value="Homoserine_dh"/>
    <property type="match status" value="1"/>
</dbReference>
<evidence type="ECO:0000256" key="4">
    <source>
        <dbReference type="ARBA" id="ARBA00013213"/>
    </source>
</evidence>
<comment type="caution">
    <text evidence="12">The sequence shown here is derived from an EMBL/GenBank/DDBJ whole genome shotgun (WGS) entry which is preliminary data.</text>
</comment>
<evidence type="ECO:0000256" key="6">
    <source>
        <dbReference type="ARBA" id="ARBA00022605"/>
    </source>
</evidence>
<keyword evidence="6" id="KW-0028">Amino-acid biosynthesis</keyword>
<dbReference type="InterPro" id="IPR019811">
    <property type="entry name" value="HDH_CS"/>
</dbReference>
<dbReference type="PANTHER" id="PTHR43331">
    <property type="entry name" value="HOMOSERINE DEHYDROGENASE"/>
    <property type="match status" value="1"/>
</dbReference>
<keyword evidence="7" id="KW-0791">Threonine biosynthesis</keyword>
<dbReference type="Gene3D" id="3.40.50.720">
    <property type="entry name" value="NAD(P)-binding Rossmann-like Domain"/>
    <property type="match status" value="1"/>
</dbReference>
<protein>
    <recommendedName>
        <fullName evidence="5">Homoserine dehydrogenase</fullName>
        <ecNumber evidence="4">1.1.1.3</ecNumber>
    </recommendedName>
</protein>
<dbReference type="InterPro" id="IPR001342">
    <property type="entry name" value="HDH_cat"/>
</dbReference>
<name>A0A0W8F399_9ZZZZ</name>
<dbReference type="UniPathway" id="UPA00050">
    <property type="reaction ID" value="UER00063"/>
</dbReference>
<dbReference type="InterPro" id="IPR005106">
    <property type="entry name" value="Asp/hSer_DH_NAD-bd"/>
</dbReference>
<accession>A0A0W8F399</accession>
<dbReference type="AlphaFoldDB" id="A0A0W8F399"/>
<evidence type="ECO:0000256" key="3">
    <source>
        <dbReference type="ARBA" id="ARBA00006753"/>
    </source>
</evidence>
<evidence type="ECO:0000256" key="2">
    <source>
        <dbReference type="ARBA" id="ARBA00005062"/>
    </source>
</evidence>
<feature type="domain" description="Aspartate/homoserine dehydrogenase NAD-binding" evidence="11">
    <location>
        <begin position="7"/>
        <end position="135"/>
    </location>
</feature>
<comment type="pathway">
    <text evidence="2">Amino-acid biosynthesis; L-methionine biosynthesis via de novo pathway; L-homoserine from L-aspartate: step 3/3.</text>
</comment>
<dbReference type="UniPathway" id="UPA00051">
    <property type="reaction ID" value="UER00465"/>
</dbReference>
<evidence type="ECO:0000256" key="8">
    <source>
        <dbReference type="ARBA" id="ARBA00023002"/>
    </source>
</evidence>
<proteinExistence type="inferred from homology"/>
<evidence type="ECO:0000256" key="1">
    <source>
        <dbReference type="ARBA" id="ARBA00005056"/>
    </source>
</evidence>
<dbReference type="EMBL" id="LNQE01001575">
    <property type="protein sequence ID" value="KUG15214.1"/>
    <property type="molecule type" value="Genomic_DNA"/>
</dbReference>
<evidence type="ECO:0000256" key="7">
    <source>
        <dbReference type="ARBA" id="ARBA00022697"/>
    </source>
</evidence>
<dbReference type="GO" id="GO:0050661">
    <property type="term" value="F:NADP binding"/>
    <property type="evidence" value="ECO:0007669"/>
    <property type="project" value="InterPro"/>
</dbReference>
<dbReference type="FunFam" id="3.30.360.10:FF:000005">
    <property type="entry name" value="Homoserine dehydrogenase"/>
    <property type="match status" value="1"/>
</dbReference>
<dbReference type="SUPFAM" id="SSF55347">
    <property type="entry name" value="Glyceraldehyde-3-phosphate dehydrogenase-like, C-terminal domain"/>
    <property type="match status" value="1"/>
</dbReference>
<feature type="domain" description="Homoserine dehydrogenase catalytic" evidence="10">
    <location>
        <begin position="143"/>
        <end position="318"/>
    </location>
</feature>